<protein>
    <submittedName>
        <fullName evidence="2">Uncharacterized protein</fullName>
    </submittedName>
</protein>
<organism evidence="2 3">
    <name type="scientific">Pyricularia oryzae</name>
    <name type="common">Rice blast fungus</name>
    <name type="synonym">Magnaporthe oryzae</name>
    <dbReference type="NCBI Taxonomy" id="318829"/>
    <lineage>
        <taxon>Eukaryota</taxon>
        <taxon>Fungi</taxon>
        <taxon>Dikarya</taxon>
        <taxon>Ascomycota</taxon>
        <taxon>Pezizomycotina</taxon>
        <taxon>Sordariomycetes</taxon>
        <taxon>Sordariomycetidae</taxon>
        <taxon>Magnaporthales</taxon>
        <taxon>Pyriculariaceae</taxon>
        <taxon>Pyricularia</taxon>
    </lineage>
</organism>
<evidence type="ECO:0000313" key="3">
    <source>
        <dbReference type="Proteomes" id="UP000294847"/>
    </source>
</evidence>
<evidence type="ECO:0000256" key="1">
    <source>
        <dbReference type="SAM" id="Phobius"/>
    </source>
</evidence>
<gene>
    <name evidence="2" type="ORF">PoMZ_11562</name>
</gene>
<proteinExistence type="predicted"/>
<dbReference type="AlphaFoldDB" id="A0A4P7NKM7"/>
<dbReference type="EMBL" id="CP034208">
    <property type="protein sequence ID" value="QBZ62677.1"/>
    <property type="molecule type" value="Genomic_DNA"/>
</dbReference>
<accession>A0A4P7NKM7</accession>
<dbReference type="Proteomes" id="UP000294847">
    <property type="component" value="Chromosome 5"/>
</dbReference>
<reference evidence="2 3" key="1">
    <citation type="journal article" date="2019" name="Mol. Biol. Evol.">
        <title>Blast fungal genomes show frequent chromosomal changes, gene gains and losses, and effector gene turnover.</title>
        <authorList>
            <person name="Gomez Luciano L.B."/>
            <person name="Jason Tsai I."/>
            <person name="Chuma I."/>
            <person name="Tosa Y."/>
            <person name="Chen Y.H."/>
            <person name="Li J.Y."/>
            <person name="Li M.Y."/>
            <person name="Jade Lu M.Y."/>
            <person name="Nakayashiki H."/>
            <person name="Li W.H."/>
        </authorList>
    </citation>
    <scope>NUCLEOTIDE SEQUENCE [LARGE SCALE GENOMIC DNA]</scope>
    <source>
        <strain evidence="2">MZ5-1-6</strain>
    </source>
</reference>
<feature type="transmembrane region" description="Helical" evidence="1">
    <location>
        <begin position="35"/>
        <end position="55"/>
    </location>
</feature>
<evidence type="ECO:0000313" key="2">
    <source>
        <dbReference type="EMBL" id="QBZ62677.1"/>
    </source>
</evidence>
<name>A0A4P7NKM7_PYROR</name>
<sequence>MTRWGGHPQKDRQPVTHQQQILGFDLFNSGEAKPYYQLLTILLTLPCFTALLWYIRLGYLMQATSNRGKLYSMVRSRIFLVTVNFAWLKPLLDRTTGNYLLTLLLDGNSTPPPY</sequence>
<keyword evidence="1" id="KW-1133">Transmembrane helix</keyword>
<keyword evidence="1" id="KW-0812">Transmembrane</keyword>
<keyword evidence="1" id="KW-0472">Membrane</keyword>